<evidence type="ECO:0000313" key="2">
    <source>
        <dbReference type="EMBL" id="GAA3708680.1"/>
    </source>
</evidence>
<feature type="transmembrane region" description="Helical" evidence="1">
    <location>
        <begin position="218"/>
        <end position="235"/>
    </location>
</feature>
<gene>
    <name evidence="2" type="ORF">GCM10022399_26820</name>
</gene>
<name>A0ABP7DST5_9MICO</name>
<proteinExistence type="predicted"/>
<dbReference type="Proteomes" id="UP001501468">
    <property type="component" value="Unassembled WGS sequence"/>
</dbReference>
<feature type="transmembrane region" description="Helical" evidence="1">
    <location>
        <begin position="168"/>
        <end position="189"/>
    </location>
</feature>
<dbReference type="RefSeq" id="WP_344947278.1">
    <property type="nucleotide sequence ID" value="NZ_BAABDC010000004.1"/>
</dbReference>
<comment type="caution">
    <text evidence="2">The sequence shown here is derived from an EMBL/GenBank/DDBJ whole genome shotgun (WGS) entry which is preliminary data.</text>
</comment>
<accession>A0ABP7DST5</accession>
<reference evidence="3" key="1">
    <citation type="journal article" date="2019" name="Int. J. Syst. Evol. Microbiol.">
        <title>The Global Catalogue of Microorganisms (GCM) 10K type strain sequencing project: providing services to taxonomists for standard genome sequencing and annotation.</title>
        <authorList>
            <consortium name="The Broad Institute Genomics Platform"/>
            <consortium name="The Broad Institute Genome Sequencing Center for Infectious Disease"/>
            <person name="Wu L."/>
            <person name="Ma J."/>
        </authorList>
    </citation>
    <scope>NUCLEOTIDE SEQUENCE [LARGE SCALE GENOMIC DNA]</scope>
    <source>
        <strain evidence="3">JCM 17125</strain>
    </source>
</reference>
<protein>
    <recommendedName>
        <fullName evidence="4">Glycosyltransferase RgtA/B/C/D-like domain-containing protein</fullName>
    </recommendedName>
</protein>
<sequence length="676" mass="72979">MTSPLRQRRAQVATAVGLVVGGLAFYLTLFDFRLDPTRTAVRLGYASNFFDLQAQAFLDGRVDVPKGSLGIEGFVIDDRTYMYFPPFPALLRVPVMLLTDAFTGRLSLVSMGVAWVLFAAMTVLLLWLVHACLRGARPVTRLEAVAAAIFLAAATGGTVLTFDAALPWVYHEVYLWAVALVVGALYWVVRTVLHPTRTNALWLGGFALASALTRTTGGWAVCLVVVGVGGWLALGRYGPERRPAWRLVALAGGVPLAVAVLYNQLKFDHPYLFPLQDQVWTSVNEHRRDALAVNGGTITGPQFFLTSLVNYFRPDGVRFVDYFPWVTLPGQPAKAYGGAYLDQFYRTGSVTAFMPLLLLLSLASLPLLLRRTTSTERRALRPALLAGVLVTGGVMAYGYVAYRYTSEFVPALVVAGAVGLWAVTGVLERLPALARGSALTVTAALAAFGIAANLLTGVSMAATTYRGADLRDFVASQASISGGPGTALSRMVTQSDALPTSGATDELHVLGDCDALYLNTGDAYEPWVLVEARPQVVEVRVDGRLHTGRVLLYTVHGTVDRQVYLETKKGNYARVVITTKAGDYAGGWFGVYRDSTFRVGIGVATDLGFAEVTSTPGGFVGFVPYIEWDASWNARPGSISPSFHGTRTFDRLGVTMTRQAGLPLDLCHRLLADSRA</sequence>
<dbReference type="EMBL" id="BAABDC010000004">
    <property type="protein sequence ID" value="GAA3708680.1"/>
    <property type="molecule type" value="Genomic_DNA"/>
</dbReference>
<feature type="transmembrane region" description="Helical" evidence="1">
    <location>
        <begin position="12"/>
        <end position="29"/>
    </location>
</feature>
<keyword evidence="3" id="KW-1185">Reference proteome</keyword>
<evidence type="ECO:0000256" key="1">
    <source>
        <dbReference type="SAM" id="Phobius"/>
    </source>
</evidence>
<keyword evidence="1" id="KW-0812">Transmembrane</keyword>
<feature type="transmembrane region" description="Helical" evidence="1">
    <location>
        <begin position="408"/>
        <end position="427"/>
    </location>
</feature>
<feature type="transmembrane region" description="Helical" evidence="1">
    <location>
        <begin position="350"/>
        <end position="369"/>
    </location>
</feature>
<feature type="transmembrane region" description="Helical" evidence="1">
    <location>
        <begin position="106"/>
        <end position="130"/>
    </location>
</feature>
<feature type="transmembrane region" description="Helical" evidence="1">
    <location>
        <begin position="142"/>
        <end position="162"/>
    </location>
</feature>
<evidence type="ECO:0008006" key="4">
    <source>
        <dbReference type="Google" id="ProtNLM"/>
    </source>
</evidence>
<organism evidence="2 3">
    <name type="scientific">Terrabacter ginsenosidimutans</name>
    <dbReference type="NCBI Taxonomy" id="490575"/>
    <lineage>
        <taxon>Bacteria</taxon>
        <taxon>Bacillati</taxon>
        <taxon>Actinomycetota</taxon>
        <taxon>Actinomycetes</taxon>
        <taxon>Micrococcales</taxon>
        <taxon>Intrasporangiaceae</taxon>
        <taxon>Terrabacter</taxon>
    </lineage>
</organism>
<feature type="transmembrane region" description="Helical" evidence="1">
    <location>
        <begin position="381"/>
        <end position="402"/>
    </location>
</feature>
<keyword evidence="1" id="KW-0472">Membrane</keyword>
<feature type="transmembrane region" description="Helical" evidence="1">
    <location>
        <begin position="439"/>
        <end position="462"/>
    </location>
</feature>
<feature type="transmembrane region" description="Helical" evidence="1">
    <location>
        <begin position="247"/>
        <end position="265"/>
    </location>
</feature>
<keyword evidence="1" id="KW-1133">Transmembrane helix</keyword>
<evidence type="ECO:0000313" key="3">
    <source>
        <dbReference type="Proteomes" id="UP001501468"/>
    </source>
</evidence>